<dbReference type="GO" id="GO:0005886">
    <property type="term" value="C:plasma membrane"/>
    <property type="evidence" value="ECO:0007669"/>
    <property type="project" value="UniProtKB-SubCell"/>
</dbReference>
<feature type="signal peptide" evidence="12">
    <location>
        <begin position="1"/>
        <end position="16"/>
    </location>
</feature>
<feature type="domain" description="Immunoglobulin" evidence="13">
    <location>
        <begin position="23"/>
        <end position="121"/>
    </location>
</feature>
<evidence type="ECO:0000313" key="14">
    <source>
        <dbReference type="Ensembl" id="ENSJJAP00000020444.1"/>
    </source>
</evidence>
<organism evidence="14 15">
    <name type="scientific">Jaculus jaculus</name>
    <name type="common">Lesser Egyptian jerboa</name>
    <dbReference type="NCBI Taxonomy" id="51337"/>
    <lineage>
        <taxon>Eukaryota</taxon>
        <taxon>Metazoa</taxon>
        <taxon>Chordata</taxon>
        <taxon>Craniata</taxon>
        <taxon>Vertebrata</taxon>
        <taxon>Euteleostomi</taxon>
        <taxon>Mammalia</taxon>
        <taxon>Eutheria</taxon>
        <taxon>Euarchontoglires</taxon>
        <taxon>Glires</taxon>
        <taxon>Rodentia</taxon>
        <taxon>Myomorpha</taxon>
        <taxon>Dipodoidea</taxon>
        <taxon>Dipodidae</taxon>
        <taxon>Dipodinae</taxon>
        <taxon>Jaculus</taxon>
    </lineage>
</organism>
<protein>
    <recommendedName>
        <fullName evidence="13">Immunoglobulin domain-containing protein</fullName>
    </recommendedName>
</protein>
<dbReference type="InterPro" id="IPR013106">
    <property type="entry name" value="Ig_V-set"/>
</dbReference>
<dbReference type="Ensembl" id="ENSJJAT00000026992.1">
    <property type="protein sequence ID" value="ENSJJAP00000020444.1"/>
    <property type="gene ID" value="ENSJJAG00000021118.1"/>
</dbReference>
<dbReference type="Pfam" id="PF07686">
    <property type="entry name" value="V-set"/>
    <property type="match status" value="1"/>
</dbReference>
<dbReference type="Proteomes" id="UP000694385">
    <property type="component" value="Unassembled WGS sequence"/>
</dbReference>
<keyword evidence="5" id="KW-0391">Immunity</keyword>
<evidence type="ECO:0000256" key="9">
    <source>
        <dbReference type="ARBA" id="ARBA00023170"/>
    </source>
</evidence>
<feature type="chain" id="PRO_5034012734" description="Immunoglobulin domain-containing protein" evidence="12">
    <location>
        <begin position="17"/>
        <end position="124"/>
    </location>
</feature>
<evidence type="ECO:0000256" key="4">
    <source>
        <dbReference type="ARBA" id="ARBA00022729"/>
    </source>
</evidence>
<dbReference type="PANTHER" id="PTHR11860:SF101">
    <property type="entry name" value="CMRF35-LIKE MOLECULE 1"/>
    <property type="match status" value="1"/>
</dbReference>
<evidence type="ECO:0000313" key="15">
    <source>
        <dbReference type="Proteomes" id="UP000694385"/>
    </source>
</evidence>
<accession>A0A8C5L4U7</accession>
<comment type="subcellular location">
    <subcellularLocation>
        <location evidence="1">Cell membrane</location>
        <topology evidence="1">Single-pass type I membrane protein</topology>
    </subcellularLocation>
</comment>
<reference evidence="14" key="1">
    <citation type="submission" date="2025-08" db="UniProtKB">
        <authorList>
            <consortium name="Ensembl"/>
        </authorList>
    </citation>
    <scope>IDENTIFICATION</scope>
</reference>
<dbReference type="GeneTree" id="ENSGT00940000154332"/>
<dbReference type="InterPro" id="IPR013783">
    <property type="entry name" value="Ig-like_fold"/>
</dbReference>
<evidence type="ECO:0000256" key="7">
    <source>
        <dbReference type="ARBA" id="ARBA00023136"/>
    </source>
</evidence>
<keyword evidence="7" id="KW-0472">Membrane</keyword>
<evidence type="ECO:0000256" key="3">
    <source>
        <dbReference type="ARBA" id="ARBA00022692"/>
    </source>
</evidence>
<gene>
    <name evidence="14" type="primary">LOC101599061</name>
</gene>
<name>A0A8C5L4U7_JACJA</name>
<keyword evidence="9" id="KW-0675">Receptor</keyword>
<keyword evidence="3" id="KW-0812">Transmembrane</keyword>
<dbReference type="FunFam" id="2.60.40.10:FF:000370">
    <property type="entry name" value="CMRF35-like molecule 1"/>
    <property type="match status" value="1"/>
</dbReference>
<dbReference type="AlphaFoldDB" id="A0A8C5L4U7"/>
<evidence type="ECO:0000256" key="12">
    <source>
        <dbReference type="SAM" id="SignalP"/>
    </source>
</evidence>
<dbReference type="InterPro" id="IPR050671">
    <property type="entry name" value="CD300_family_receptors"/>
</dbReference>
<dbReference type="CDD" id="cd05716">
    <property type="entry name" value="IgV_pIgR_like"/>
    <property type="match status" value="1"/>
</dbReference>
<dbReference type="PANTHER" id="PTHR11860">
    <property type="entry name" value="POLYMERIC-IMMUNOGLOBULIN RECEPTOR"/>
    <property type="match status" value="1"/>
</dbReference>
<dbReference type="Gene3D" id="2.60.40.10">
    <property type="entry name" value="Immunoglobulins"/>
    <property type="match status" value="1"/>
</dbReference>
<evidence type="ECO:0000256" key="6">
    <source>
        <dbReference type="ARBA" id="ARBA00022989"/>
    </source>
</evidence>
<dbReference type="GO" id="GO:0002376">
    <property type="term" value="P:immune system process"/>
    <property type="evidence" value="ECO:0007669"/>
    <property type="project" value="UniProtKB-KW"/>
</dbReference>
<keyword evidence="15" id="KW-1185">Reference proteome</keyword>
<evidence type="ECO:0000256" key="5">
    <source>
        <dbReference type="ARBA" id="ARBA00022859"/>
    </source>
</evidence>
<sequence length="124" mass="13934">MWLVSVLFLLLAGCSSVQNPTGPKLVIGQEKGSLIVKCHYGSSWKTYTKYWCQGPDWKSCRTLVTTNSEQLVKKDRVSIKDNQKSLVFTVTMENLRRSDAGTYWCGIERTGVDPGFEVNVVIDP</sequence>
<dbReference type="InterPro" id="IPR036179">
    <property type="entry name" value="Ig-like_dom_sf"/>
</dbReference>
<evidence type="ECO:0000256" key="11">
    <source>
        <dbReference type="ARBA" id="ARBA00043958"/>
    </source>
</evidence>
<comment type="similarity">
    <text evidence="11">Belongs to the CD300 family.</text>
</comment>
<keyword evidence="2" id="KW-1003">Cell membrane</keyword>
<evidence type="ECO:0000256" key="10">
    <source>
        <dbReference type="ARBA" id="ARBA00023319"/>
    </source>
</evidence>
<evidence type="ECO:0000256" key="1">
    <source>
        <dbReference type="ARBA" id="ARBA00004251"/>
    </source>
</evidence>
<dbReference type="SMART" id="SM00409">
    <property type="entry name" value="IG"/>
    <property type="match status" value="1"/>
</dbReference>
<dbReference type="SUPFAM" id="SSF48726">
    <property type="entry name" value="Immunoglobulin"/>
    <property type="match status" value="1"/>
</dbReference>
<keyword evidence="8" id="KW-1015">Disulfide bond</keyword>
<dbReference type="InterPro" id="IPR003599">
    <property type="entry name" value="Ig_sub"/>
</dbReference>
<evidence type="ECO:0000256" key="2">
    <source>
        <dbReference type="ARBA" id="ARBA00022475"/>
    </source>
</evidence>
<evidence type="ECO:0000256" key="8">
    <source>
        <dbReference type="ARBA" id="ARBA00023157"/>
    </source>
</evidence>
<evidence type="ECO:0000259" key="13">
    <source>
        <dbReference type="SMART" id="SM00409"/>
    </source>
</evidence>
<keyword evidence="4 12" id="KW-0732">Signal</keyword>
<proteinExistence type="inferred from homology"/>
<keyword evidence="10" id="KW-0393">Immunoglobulin domain</keyword>
<keyword evidence="6" id="KW-1133">Transmembrane helix</keyword>
<reference evidence="14" key="2">
    <citation type="submission" date="2025-09" db="UniProtKB">
        <authorList>
            <consortium name="Ensembl"/>
        </authorList>
    </citation>
    <scope>IDENTIFICATION</scope>
</reference>
<dbReference type="GO" id="GO:0004888">
    <property type="term" value="F:transmembrane signaling receptor activity"/>
    <property type="evidence" value="ECO:0007669"/>
    <property type="project" value="TreeGrafter"/>
</dbReference>